<dbReference type="Gene3D" id="3.40.50.11350">
    <property type="match status" value="1"/>
</dbReference>
<evidence type="ECO:0000256" key="4">
    <source>
        <dbReference type="SAM" id="Phobius"/>
    </source>
</evidence>
<evidence type="ECO:0000256" key="2">
    <source>
        <dbReference type="ARBA" id="ARBA00023253"/>
    </source>
</evidence>
<protein>
    <submittedName>
        <fullName evidence="5">Uncharacterized protein</fullName>
    </submittedName>
</protein>
<dbReference type="GeneID" id="66070536"/>
<dbReference type="RefSeq" id="XP_043016104.1">
    <property type="nucleotide sequence ID" value="XM_043147395.1"/>
</dbReference>
<dbReference type="GO" id="GO:0006004">
    <property type="term" value="P:fucose metabolic process"/>
    <property type="evidence" value="ECO:0007669"/>
    <property type="project" value="UniProtKB-KW"/>
</dbReference>
<keyword evidence="3" id="KW-0119">Carbohydrate metabolism</keyword>
<dbReference type="OrthoDB" id="423313at2759"/>
<keyword evidence="2" id="KW-0294">Fucose metabolism</keyword>
<dbReference type="PANTHER" id="PTHR13398:SF0">
    <property type="entry name" value="GDP-FUCOSE PROTEIN O-FUCOSYLTRANSFERASE 2"/>
    <property type="match status" value="1"/>
</dbReference>
<evidence type="ECO:0000256" key="1">
    <source>
        <dbReference type="ARBA" id="ARBA00022679"/>
    </source>
</evidence>
<organism evidence="5 6">
    <name type="scientific">Marasmius oreades</name>
    <name type="common">fairy-ring Marasmius</name>
    <dbReference type="NCBI Taxonomy" id="181124"/>
    <lineage>
        <taxon>Eukaryota</taxon>
        <taxon>Fungi</taxon>
        <taxon>Dikarya</taxon>
        <taxon>Basidiomycota</taxon>
        <taxon>Agaricomycotina</taxon>
        <taxon>Agaricomycetes</taxon>
        <taxon>Agaricomycetidae</taxon>
        <taxon>Agaricales</taxon>
        <taxon>Marasmiineae</taxon>
        <taxon>Marasmiaceae</taxon>
        <taxon>Marasmius</taxon>
    </lineage>
</organism>
<reference evidence="5" key="1">
    <citation type="journal article" date="2021" name="Genome Biol. Evol.">
        <title>The assembled and annotated genome of the fairy-ring fungus Marasmius oreades.</title>
        <authorList>
            <person name="Hiltunen M."/>
            <person name="Ament-Velasquez S.L."/>
            <person name="Johannesson H."/>
        </authorList>
    </citation>
    <scope>NUCLEOTIDE SEQUENCE</scope>
    <source>
        <strain evidence="5">03SP1</strain>
    </source>
</reference>
<gene>
    <name evidence="5" type="ORF">E1B28_001460</name>
</gene>
<evidence type="ECO:0000313" key="6">
    <source>
        <dbReference type="Proteomes" id="UP001049176"/>
    </source>
</evidence>
<keyword evidence="6" id="KW-1185">Reference proteome</keyword>
<keyword evidence="4" id="KW-0472">Membrane</keyword>
<dbReference type="PANTHER" id="PTHR13398">
    <property type="entry name" value="GDP-FUCOSE PROTEIN O-FUCOSYLTRANSFERASE 2"/>
    <property type="match status" value="1"/>
</dbReference>
<keyword evidence="4" id="KW-1133">Transmembrane helix</keyword>
<evidence type="ECO:0000256" key="3">
    <source>
        <dbReference type="ARBA" id="ARBA00023277"/>
    </source>
</evidence>
<sequence length="495" mass="56798">MDSESKPSWLSRLASEADSEDTLLATGKKSRTMTLRQRRRCLLATCISLAAISLTGFLFLSSWDTQIPWTRPVLEHPSTVGLDTSVHNISTEPPHKELDPLDPLASLLGPPTAKFRDNLRPDIQYLSSWPDSGWTNDVIAYINFIYLALITDRVPIVPVFTPSHIGGSVPPIAFGDVFDVPRLRKLLGKPVLEWREVKDENSTEVEELGCWSIWETAQMGAESPRGSRVPGLLHLDISYTKTPEWIRHNPGVSHDPHTLFWSLARLSFPESRQESLVPPHPSPLHQASLPPDEHMLCYDFMYYVGVQQSWEFDKDYSPTWRHVAQYMHWNPRFEKLADQYVNRALGLSENEPTPLYIAVHVRHNDFQDWCFEVSLYDCFAKLPVIERRVQEVKDELFQKRGISVNHVIMTSDERNETWWNEVAELGWKWPDHSETKAKYGDWYPPLIDATIQSRGIGFVGTDRSTMSVIAKRRVETWYKGATRLVRWGSPAADDH</sequence>
<keyword evidence="4" id="KW-0812">Transmembrane</keyword>
<dbReference type="CDD" id="cd11296">
    <property type="entry name" value="O-FucT_like"/>
    <property type="match status" value="1"/>
</dbReference>
<keyword evidence="1" id="KW-0808">Transferase</keyword>
<dbReference type="Proteomes" id="UP001049176">
    <property type="component" value="Chromosome 1"/>
</dbReference>
<dbReference type="GO" id="GO:0046922">
    <property type="term" value="F:peptide-O-fucosyltransferase activity"/>
    <property type="evidence" value="ECO:0007669"/>
    <property type="project" value="InterPro"/>
</dbReference>
<feature type="transmembrane region" description="Helical" evidence="4">
    <location>
        <begin position="41"/>
        <end position="63"/>
    </location>
</feature>
<comment type="caution">
    <text evidence="5">The sequence shown here is derived from an EMBL/GenBank/DDBJ whole genome shotgun (WGS) entry which is preliminary data.</text>
</comment>
<dbReference type="InterPro" id="IPR045130">
    <property type="entry name" value="OFUT2-like"/>
</dbReference>
<dbReference type="AlphaFoldDB" id="A0A9P7V3L9"/>
<evidence type="ECO:0000313" key="5">
    <source>
        <dbReference type="EMBL" id="KAG7099634.1"/>
    </source>
</evidence>
<accession>A0A9P7V3L9</accession>
<name>A0A9P7V3L9_9AGAR</name>
<proteinExistence type="predicted"/>
<dbReference type="EMBL" id="CM032181">
    <property type="protein sequence ID" value="KAG7099634.1"/>
    <property type="molecule type" value="Genomic_DNA"/>
</dbReference>
<dbReference type="KEGG" id="more:E1B28_001460"/>